<evidence type="ECO:0000313" key="1">
    <source>
        <dbReference type="EMBL" id="MFD1145978.1"/>
    </source>
</evidence>
<dbReference type="Proteomes" id="UP001597168">
    <property type="component" value="Unassembled WGS sequence"/>
</dbReference>
<comment type="caution">
    <text evidence="1">The sequence shown here is derived from an EMBL/GenBank/DDBJ whole genome shotgun (WGS) entry which is preliminary data.</text>
</comment>
<protein>
    <submittedName>
        <fullName evidence="1">Uncharacterized protein</fullName>
    </submittedName>
</protein>
<dbReference type="RefSeq" id="WP_380719257.1">
    <property type="nucleotide sequence ID" value="NZ_JBHTLK010000005.1"/>
</dbReference>
<name>A0ABW3QMN3_9PSEU</name>
<proteinExistence type="predicted"/>
<dbReference type="EMBL" id="JBHTLK010000005">
    <property type="protein sequence ID" value="MFD1145978.1"/>
    <property type="molecule type" value="Genomic_DNA"/>
</dbReference>
<accession>A0ABW3QMN3</accession>
<evidence type="ECO:0000313" key="2">
    <source>
        <dbReference type="Proteomes" id="UP001597168"/>
    </source>
</evidence>
<reference evidence="2" key="1">
    <citation type="journal article" date="2019" name="Int. J. Syst. Evol. Microbiol.">
        <title>The Global Catalogue of Microorganisms (GCM) 10K type strain sequencing project: providing services to taxonomists for standard genome sequencing and annotation.</title>
        <authorList>
            <consortium name="The Broad Institute Genomics Platform"/>
            <consortium name="The Broad Institute Genome Sequencing Center for Infectious Disease"/>
            <person name="Wu L."/>
            <person name="Ma J."/>
        </authorList>
    </citation>
    <scope>NUCLEOTIDE SEQUENCE [LARGE SCALE GENOMIC DNA]</scope>
    <source>
        <strain evidence="2">CCUG 60214</strain>
    </source>
</reference>
<organism evidence="1 2">
    <name type="scientific">Saccharothrix hoggarensis</name>
    <dbReference type="NCBI Taxonomy" id="913853"/>
    <lineage>
        <taxon>Bacteria</taxon>
        <taxon>Bacillati</taxon>
        <taxon>Actinomycetota</taxon>
        <taxon>Actinomycetes</taxon>
        <taxon>Pseudonocardiales</taxon>
        <taxon>Pseudonocardiaceae</taxon>
        <taxon>Saccharothrix</taxon>
    </lineage>
</organism>
<keyword evidence="2" id="KW-1185">Reference proteome</keyword>
<sequence>MDFELMKYMGWSWPELEATPEYVRRFAWDLMQIKLTAENGAREREIRSARDSGP</sequence>
<gene>
    <name evidence="1" type="ORF">ACFQ3T_02435</name>
</gene>